<accession>A0ABD3HIL7</accession>
<reference evidence="3 4" key="1">
    <citation type="submission" date="2024-09" db="EMBL/GenBank/DDBJ databases">
        <title>Chromosome-scale assembly of Riccia sorocarpa.</title>
        <authorList>
            <person name="Paukszto L."/>
        </authorList>
    </citation>
    <scope>NUCLEOTIDE SEQUENCE [LARGE SCALE GENOMIC DNA]</scope>
    <source>
        <strain evidence="3">LP-2024</strain>
        <tissue evidence="3">Aerial parts of the thallus</tissue>
    </source>
</reference>
<keyword evidence="4" id="KW-1185">Reference proteome</keyword>
<comment type="caution">
    <text evidence="3">The sequence shown here is derived from an EMBL/GenBank/DDBJ whole genome shotgun (WGS) entry which is preliminary data.</text>
</comment>
<evidence type="ECO:0000313" key="3">
    <source>
        <dbReference type="EMBL" id="KAL3690751.1"/>
    </source>
</evidence>
<dbReference type="Pfam" id="PF02519">
    <property type="entry name" value="Auxin_inducible"/>
    <property type="match status" value="1"/>
</dbReference>
<evidence type="ECO:0008006" key="5">
    <source>
        <dbReference type="Google" id="ProtNLM"/>
    </source>
</evidence>
<proteinExistence type="inferred from homology"/>
<dbReference type="PANTHER" id="PTHR31374:SF32">
    <property type="entry name" value="SAUR FAMILY PROTEIN"/>
    <property type="match status" value="1"/>
</dbReference>
<feature type="region of interest" description="Disordered" evidence="2">
    <location>
        <begin position="17"/>
        <end position="61"/>
    </location>
</feature>
<dbReference type="InterPro" id="IPR003676">
    <property type="entry name" value="SAUR_fam"/>
</dbReference>
<evidence type="ECO:0000256" key="2">
    <source>
        <dbReference type="SAM" id="MobiDB-lite"/>
    </source>
</evidence>
<sequence>MPRKVFSKSMVVHNFSHGQSRRGSDYCYPESPESPLSPRTLSSCCPSPADGEKENHKNNSNALRRVRKLAAGVLGKGIPPRGYIGVYVGKEKRRFIISTHYLNHRLFKELLKRSEEEYGFDYRGGLLIACETVLFEHLLWLIGSNDPAARTIELHDLMEFYELTILLTVGAATSSVNPIEQISMPSAKTSNCNFKLRLAEPSG</sequence>
<gene>
    <name evidence="3" type="ORF">R1sor_004402</name>
</gene>
<protein>
    <recommendedName>
        <fullName evidence="5">Small auxin up regulated protein</fullName>
    </recommendedName>
</protein>
<name>A0ABD3HIL7_9MARC</name>
<dbReference type="EMBL" id="JBJQOH010000003">
    <property type="protein sequence ID" value="KAL3690751.1"/>
    <property type="molecule type" value="Genomic_DNA"/>
</dbReference>
<evidence type="ECO:0000256" key="1">
    <source>
        <dbReference type="ARBA" id="ARBA00006974"/>
    </source>
</evidence>
<dbReference type="AlphaFoldDB" id="A0ABD3HIL7"/>
<dbReference type="PANTHER" id="PTHR31374">
    <property type="entry name" value="AUXIN-INDUCED PROTEIN-LIKE-RELATED"/>
    <property type="match status" value="1"/>
</dbReference>
<comment type="similarity">
    <text evidence="1">Belongs to the ARG7 family.</text>
</comment>
<organism evidence="3 4">
    <name type="scientific">Riccia sorocarpa</name>
    <dbReference type="NCBI Taxonomy" id="122646"/>
    <lineage>
        <taxon>Eukaryota</taxon>
        <taxon>Viridiplantae</taxon>
        <taxon>Streptophyta</taxon>
        <taxon>Embryophyta</taxon>
        <taxon>Marchantiophyta</taxon>
        <taxon>Marchantiopsida</taxon>
        <taxon>Marchantiidae</taxon>
        <taxon>Marchantiales</taxon>
        <taxon>Ricciaceae</taxon>
        <taxon>Riccia</taxon>
    </lineage>
</organism>
<evidence type="ECO:0000313" key="4">
    <source>
        <dbReference type="Proteomes" id="UP001633002"/>
    </source>
</evidence>
<dbReference type="Proteomes" id="UP001633002">
    <property type="component" value="Unassembled WGS sequence"/>
</dbReference>